<keyword evidence="1" id="KW-0472">Membrane</keyword>
<dbReference type="AlphaFoldDB" id="A0A177AQP2"/>
<evidence type="ECO:0000313" key="3">
    <source>
        <dbReference type="Proteomes" id="UP000078046"/>
    </source>
</evidence>
<keyword evidence="1" id="KW-0812">Transmembrane</keyword>
<protein>
    <submittedName>
        <fullName evidence="2">Uncharacterized protein</fullName>
    </submittedName>
</protein>
<evidence type="ECO:0000256" key="1">
    <source>
        <dbReference type="SAM" id="Phobius"/>
    </source>
</evidence>
<proteinExistence type="predicted"/>
<name>A0A177AQP2_9BILA</name>
<organism evidence="2 3">
    <name type="scientific">Intoshia linei</name>
    <dbReference type="NCBI Taxonomy" id="1819745"/>
    <lineage>
        <taxon>Eukaryota</taxon>
        <taxon>Metazoa</taxon>
        <taxon>Spiralia</taxon>
        <taxon>Lophotrochozoa</taxon>
        <taxon>Mesozoa</taxon>
        <taxon>Orthonectida</taxon>
        <taxon>Rhopaluridae</taxon>
        <taxon>Intoshia</taxon>
    </lineage>
</organism>
<keyword evidence="1" id="KW-1133">Transmembrane helix</keyword>
<dbReference type="PANTHER" id="PTHR21041">
    <property type="entry name" value="DENDRITIC CELL-SPECIFIC TRANSMEMBRANE PROTEIN"/>
    <property type="match status" value="1"/>
</dbReference>
<gene>
    <name evidence="2" type="ORF">A3Q56_07996</name>
</gene>
<evidence type="ECO:0000313" key="2">
    <source>
        <dbReference type="EMBL" id="OAF64295.1"/>
    </source>
</evidence>
<keyword evidence="3" id="KW-1185">Reference proteome</keyword>
<feature type="non-terminal residue" evidence="2">
    <location>
        <position position="207"/>
    </location>
</feature>
<reference evidence="2 3" key="1">
    <citation type="submission" date="2016-04" db="EMBL/GenBank/DDBJ databases">
        <title>The genome of Intoshia linei affirms orthonectids as highly simplified spiralians.</title>
        <authorList>
            <person name="Mikhailov K.V."/>
            <person name="Slusarev G.S."/>
            <person name="Nikitin M.A."/>
            <person name="Logacheva M.D."/>
            <person name="Penin A."/>
            <person name="Aleoshin V."/>
            <person name="Panchin Y.V."/>
        </authorList>
    </citation>
    <scope>NUCLEOTIDE SEQUENCE [LARGE SCALE GENOMIC DNA]</scope>
    <source>
        <strain evidence="2">Intl2013</strain>
        <tissue evidence="2">Whole animal</tissue>
    </source>
</reference>
<feature type="transmembrane region" description="Helical" evidence="1">
    <location>
        <begin position="12"/>
        <end position="37"/>
    </location>
</feature>
<dbReference type="Proteomes" id="UP000078046">
    <property type="component" value="Unassembled WGS sequence"/>
</dbReference>
<sequence>MVQCRDENIKDFLMMIPWFILTFIRYFIMIYIVLMILRGPITDSYNDSKELIQIFYCSVKLTISLTSEKVKLFTKPLNMTAFLQIKNVSDEIGKTVHLLIDSFQPLHEEIFGGKFEIEKFNYIKSKILNESENENVEIDASVENDTDELKSKIYINSTNVKLLEKNWNSTMEYNEINSFNESYYQQENIVQSDPIKYYLQKNKFRCE</sequence>
<dbReference type="PANTHER" id="PTHR21041:SF17">
    <property type="entry name" value="E3 UBIQUITIN-PROTEIN LIGASE DCST1"/>
    <property type="match status" value="1"/>
</dbReference>
<accession>A0A177AQP2</accession>
<dbReference type="InterPro" id="IPR051856">
    <property type="entry name" value="CSR-E3_Ligase_Protein"/>
</dbReference>
<comment type="caution">
    <text evidence="2">The sequence shown here is derived from an EMBL/GenBank/DDBJ whole genome shotgun (WGS) entry which is preliminary data.</text>
</comment>
<dbReference type="EMBL" id="LWCA01001951">
    <property type="protein sequence ID" value="OAF64295.1"/>
    <property type="molecule type" value="Genomic_DNA"/>
</dbReference>